<evidence type="ECO:0000313" key="2">
    <source>
        <dbReference type="EMBL" id="OMJ14759.1"/>
    </source>
</evidence>
<proteinExistence type="predicted"/>
<dbReference type="Proteomes" id="UP000187283">
    <property type="component" value="Unassembled WGS sequence"/>
</dbReference>
<dbReference type="PANTHER" id="PTHR33066">
    <property type="entry name" value="INTEGRASE_SAM-LIKE_N DOMAIN-CONTAINING PROTEIN"/>
    <property type="match status" value="1"/>
</dbReference>
<protein>
    <submittedName>
        <fullName evidence="2">Uncharacterized protein</fullName>
    </submittedName>
</protein>
<name>A0A1R1XJF0_9FUNG</name>
<evidence type="ECO:0000313" key="3">
    <source>
        <dbReference type="Proteomes" id="UP000187283"/>
    </source>
</evidence>
<accession>A0A1R1XJF0</accession>
<evidence type="ECO:0000256" key="1">
    <source>
        <dbReference type="SAM" id="MobiDB-lite"/>
    </source>
</evidence>
<keyword evidence="3" id="KW-1185">Reference proteome</keyword>
<gene>
    <name evidence="2" type="ORF">AYI70_g7694</name>
</gene>
<feature type="region of interest" description="Disordered" evidence="1">
    <location>
        <begin position="171"/>
        <end position="254"/>
    </location>
</feature>
<reference evidence="2 3" key="1">
    <citation type="submission" date="2017-01" db="EMBL/GenBank/DDBJ databases">
        <authorList>
            <person name="Mah S.A."/>
            <person name="Swanson W.J."/>
            <person name="Moy G.W."/>
            <person name="Vacquier V.D."/>
        </authorList>
    </citation>
    <scope>NUCLEOTIDE SEQUENCE [LARGE SCALE GENOMIC DNA]</scope>
    <source>
        <strain evidence="2 3">GSMNP</strain>
    </source>
</reference>
<feature type="region of interest" description="Disordered" evidence="1">
    <location>
        <begin position="322"/>
        <end position="342"/>
    </location>
</feature>
<feature type="compositionally biased region" description="Low complexity" evidence="1">
    <location>
        <begin position="197"/>
        <end position="207"/>
    </location>
</feature>
<feature type="compositionally biased region" description="Basic and acidic residues" evidence="1">
    <location>
        <begin position="231"/>
        <end position="240"/>
    </location>
</feature>
<feature type="compositionally biased region" description="Basic and acidic residues" evidence="1">
    <location>
        <begin position="172"/>
        <end position="185"/>
    </location>
</feature>
<dbReference type="AlphaFoldDB" id="A0A1R1XJF0"/>
<dbReference type="STRING" id="133412.A0A1R1XJF0"/>
<sequence length="748" mass="85431">MPLTDFAVYPELIKALHSIEEDFFRTPLTEEERKETIHSCPTNSSMDYHPLPMKESASSAVKKTDADLHRIQISLAQATRLIDYYVHRIIQDNPKANSEDPHILFASIMRVLLADIASKVTQGRLDNLNKGMELPGKPQSAWNRIMNRKWIRNIFEKGFQIRFTKFELPSKNSEENRKRPERFSKESAATPKETSDGDTTTDTSSKTAQEENGSRCTRSPENRSGVTIDQESDRGKERRTQTNLGPEETESPCTGVELINGVSFLNLLTDPQERLHDVTGSRRCIYAYSNPRIFQVVPPLLLEWESIPVQSASVRTITESPHIYKDSSPDSDMGENTRIPKYSQGSIQTNGTWLQNKDGKINNEAMSMDSASWNIFPPRDNRARSYYGFERLGMGNSCGIQILLRIAEFIEGVDALQRQRIIDNIIRSSAQECYRTFSISILRQYYHIGLRQEIWSENFTKAIGDIGEDFETLFRRSESFNRADRMVNIRSRIFRNIQTIWNPRCEPFCIEGELKDQQVLQYVSGSQFVRSERTELRLEEMRQPLWLPSVEPNIASCTESSEGTTNNNTDYPPVENFSMEPRSTEAINSLAITTASNNGSAGSKKRKISAVEQQDLVSHGMENQRFILNAQGLSDTAVEIIVSNQRAVKRRSRYHSIQQRFLDWHLNNNNTAEIQANNIVNCLIHIFTTKKLSTNKIRAYKSAIFNLVDDSKSMENSTWMKEFLKAIDETEINSFVNPTINISPVIKG</sequence>
<organism evidence="2 3">
    <name type="scientific">Smittium culicis</name>
    <dbReference type="NCBI Taxonomy" id="133412"/>
    <lineage>
        <taxon>Eukaryota</taxon>
        <taxon>Fungi</taxon>
        <taxon>Fungi incertae sedis</taxon>
        <taxon>Zoopagomycota</taxon>
        <taxon>Kickxellomycotina</taxon>
        <taxon>Harpellomycetes</taxon>
        <taxon>Harpellales</taxon>
        <taxon>Legeriomycetaceae</taxon>
        <taxon>Smittium</taxon>
    </lineage>
</organism>
<dbReference type="PANTHER" id="PTHR33066:SF2">
    <property type="entry name" value="FILAGGRIN-2-LIKE"/>
    <property type="match status" value="1"/>
</dbReference>
<comment type="caution">
    <text evidence="2">The sequence shown here is derived from an EMBL/GenBank/DDBJ whole genome shotgun (WGS) entry which is preliminary data.</text>
</comment>
<dbReference type="EMBL" id="LSSN01002918">
    <property type="protein sequence ID" value="OMJ14759.1"/>
    <property type="molecule type" value="Genomic_DNA"/>
</dbReference>
<feature type="compositionally biased region" description="Basic and acidic residues" evidence="1">
    <location>
        <begin position="208"/>
        <end position="221"/>
    </location>
</feature>
<dbReference type="OrthoDB" id="7477527at2759"/>